<dbReference type="InterPro" id="IPR045864">
    <property type="entry name" value="aa-tRNA-synth_II/BPL/LPL"/>
</dbReference>
<dbReference type="InterPro" id="IPR004408">
    <property type="entry name" value="Biotin_CoA_COase_ligase"/>
</dbReference>
<keyword evidence="4" id="KW-1185">Reference proteome</keyword>
<dbReference type="PANTHER" id="PTHR12835">
    <property type="entry name" value="BIOTIN PROTEIN LIGASE"/>
    <property type="match status" value="1"/>
</dbReference>
<evidence type="ECO:0000256" key="1">
    <source>
        <dbReference type="ARBA" id="ARBA00022598"/>
    </source>
</evidence>
<name>A0A401XJE7_9FLAO</name>
<organism evidence="3 4">
    <name type="scientific">Thermaurantimonas aggregans</name>
    <dbReference type="NCBI Taxonomy" id="2173829"/>
    <lineage>
        <taxon>Bacteria</taxon>
        <taxon>Pseudomonadati</taxon>
        <taxon>Bacteroidota</taxon>
        <taxon>Flavobacteriia</taxon>
        <taxon>Flavobacteriales</taxon>
        <taxon>Schleiferiaceae</taxon>
        <taxon>Thermaurantimonas</taxon>
    </lineage>
</organism>
<dbReference type="NCBIfam" id="TIGR00121">
    <property type="entry name" value="birA_ligase"/>
    <property type="match status" value="1"/>
</dbReference>
<reference evidence="3 4" key="1">
    <citation type="submission" date="2018-11" db="EMBL/GenBank/DDBJ databases">
        <title>Schleiferia aggregans sp. nov., a moderately thermophilic heterotrophic bacterium isolated from microbial mats at a terrestrial hot spring.</title>
        <authorList>
            <person name="Iino T."/>
            <person name="Ohkuma M."/>
            <person name="Haruta S."/>
        </authorList>
    </citation>
    <scope>NUCLEOTIDE SEQUENCE [LARGE SCALE GENOMIC DNA]</scope>
    <source>
        <strain evidence="3 4">LA</strain>
    </source>
</reference>
<evidence type="ECO:0000259" key="2">
    <source>
        <dbReference type="PROSITE" id="PS51733"/>
    </source>
</evidence>
<feature type="domain" description="BPL/LPL catalytic" evidence="2">
    <location>
        <begin position="1"/>
        <end position="179"/>
    </location>
</feature>
<proteinExistence type="predicted"/>
<dbReference type="CDD" id="cd16442">
    <property type="entry name" value="BPL"/>
    <property type="match status" value="1"/>
</dbReference>
<dbReference type="InterPro" id="IPR004143">
    <property type="entry name" value="BPL_LPL_catalytic"/>
</dbReference>
<keyword evidence="1 3" id="KW-0436">Ligase</keyword>
<accession>A0A401XJE7</accession>
<dbReference type="PANTHER" id="PTHR12835:SF5">
    <property type="entry name" value="BIOTIN--PROTEIN LIGASE"/>
    <property type="match status" value="1"/>
</dbReference>
<dbReference type="EMBL" id="BHZE01000004">
    <property type="protein sequence ID" value="GCD77123.1"/>
    <property type="molecule type" value="Genomic_DNA"/>
</dbReference>
<sequence>MFHRKHLPVVESTNDWLKKKLEEGTIENNLLIFTQNQTKGRGQFDRQWHMEPDLDLAFSFFIEVPKVGENFLPAIHSMTVCLALHNTFDRLGIPALIKWPNDLLAHGKKISGILLESILSGKKIYLINGIGINLNSARKDKQSNYPSISVKDIICRDVLAEDFIDVFEESFKFFYSIYNRDDHATILSAYEKNMYKLGEVIALKELKNNQILLSKIKCVDAQGRLIVEHEESLKSFHSGEVKWLM</sequence>
<dbReference type="AlphaFoldDB" id="A0A401XJE7"/>
<dbReference type="Pfam" id="PF03099">
    <property type="entry name" value="BPL_LplA_LipB"/>
    <property type="match status" value="1"/>
</dbReference>
<dbReference type="SUPFAM" id="SSF55681">
    <property type="entry name" value="Class II aaRS and biotin synthetases"/>
    <property type="match status" value="1"/>
</dbReference>
<dbReference type="GO" id="GO:0004077">
    <property type="term" value="F:biotin--[biotin carboxyl-carrier protein] ligase activity"/>
    <property type="evidence" value="ECO:0007669"/>
    <property type="project" value="InterPro"/>
</dbReference>
<protein>
    <submittedName>
        <fullName evidence="3">Biotin--[acetyl-CoA-carboxylase] ligase</fullName>
    </submittedName>
</protein>
<dbReference type="Gene3D" id="3.30.930.10">
    <property type="entry name" value="Bira Bifunctional Protein, Domain 2"/>
    <property type="match status" value="1"/>
</dbReference>
<gene>
    <name evidence="3" type="primary">birA</name>
    <name evidence="3" type="ORF">JCM31826_06050</name>
</gene>
<comment type="caution">
    <text evidence="3">The sequence shown here is derived from an EMBL/GenBank/DDBJ whole genome shotgun (WGS) entry which is preliminary data.</text>
</comment>
<evidence type="ECO:0000313" key="4">
    <source>
        <dbReference type="Proteomes" id="UP000286715"/>
    </source>
</evidence>
<dbReference type="PROSITE" id="PS51733">
    <property type="entry name" value="BPL_LPL_CATALYTIC"/>
    <property type="match status" value="1"/>
</dbReference>
<dbReference type="Proteomes" id="UP000286715">
    <property type="component" value="Unassembled WGS sequence"/>
</dbReference>
<evidence type="ECO:0000313" key="3">
    <source>
        <dbReference type="EMBL" id="GCD77123.1"/>
    </source>
</evidence>
<dbReference type="GO" id="GO:0005737">
    <property type="term" value="C:cytoplasm"/>
    <property type="evidence" value="ECO:0007669"/>
    <property type="project" value="TreeGrafter"/>
</dbReference>